<dbReference type="InterPro" id="IPR036513">
    <property type="entry name" value="STAS_dom_sf"/>
</dbReference>
<evidence type="ECO:0000313" key="2">
    <source>
        <dbReference type="Proteomes" id="UP000006732"/>
    </source>
</evidence>
<dbReference type="HOGENOM" id="CLU_166047_0_0_7"/>
<gene>
    <name evidence="1" type="ordered locus">Ppro_1605</name>
</gene>
<dbReference type="AlphaFoldDB" id="A1APF0"/>
<dbReference type="STRING" id="338966.Ppro_1605"/>
<evidence type="ECO:0000313" key="1">
    <source>
        <dbReference type="EMBL" id="ABK99220.1"/>
    </source>
</evidence>
<dbReference type="OrthoDB" id="5397031at2"/>
<name>A1APF0_PELPD</name>
<dbReference type="EMBL" id="CP000482">
    <property type="protein sequence ID" value="ABK99220.1"/>
    <property type="molecule type" value="Genomic_DNA"/>
</dbReference>
<accession>A1APF0</accession>
<dbReference type="SUPFAM" id="SSF52091">
    <property type="entry name" value="SpoIIaa-like"/>
    <property type="match status" value="1"/>
</dbReference>
<dbReference type="Gene3D" id="3.30.750.24">
    <property type="entry name" value="STAS domain"/>
    <property type="match status" value="1"/>
</dbReference>
<dbReference type="Proteomes" id="UP000006732">
    <property type="component" value="Chromosome"/>
</dbReference>
<dbReference type="KEGG" id="ppd:Ppro_1605"/>
<organism evidence="1 2">
    <name type="scientific">Pelobacter propionicus (strain DSM 2379 / NBRC 103807 / OttBd1)</name>
    <dbReference type="NCBI Taxonomy" id="338966"/>
    <lineage>
        <taxon>Bacteria</taxon>
        <taxon>Pseudomonadati</taxon>
        <taxon>Thermodesulfobacteriota</taxon>
        <taxon>Desulfuromonadia</taxon>
        <taxon>Desulfuromonadales</taxon>
        <taxon>Desulfuromonadaceae</taxon>
        <taxon>Pelobacter</taxon>
    </lineage>
</organism>
<dbReference type="eggNOG" id="COG1366">
    <property type="taxonomic scope" value="Bacteria"/>
</dbReference>
<keyword evidence="2" id="KW-1185">Reference proteome</keyword>
<sequence>MALASTCRENGEIVISSGNRLTIENVGEFARLVREGLEVSQQVSVEFEPEIDIDITGIQVLCSACKTAAASGKTFSCSGPRSRALVEVIQACGAERHAVCTQNNNSTCRWFGGVE</sequence>
<dbReference type="RefSeq" id="WP_011735510.1">
    <property type="nucleotide sequence ID" value="NC_008609.1"/>
</dbReference>
<reference evidence="1 2" key="1">
    <citation type="submission" date="2006-10" db="EMBL/GenBank/DDBJ databases">
        <title>Complete sequence of chromosome of Pelobacter propionicus DSM 2379.</title>
        <authorList>
            <consortium name="US DOE Joint Genome Institute"/>
            <person name="Copeland A."/>
            <person name="Lucas S."/>
            <person name="Lapidus A."/>
            <person name="Barry K."/>
            <person name="Detter J.C."/>
            <person name="Glavina del Rio T."/>
            <person name="Hammon N."/>
            <person name="Israni S."/>
            <person name="Dalin E."/>
            <person name="Tice H."/>
            <person name="Pitluck S."/>
            <person name="Saunders E."/>
            <person name="Brettin T."/>
            <person name="Bruce D."/>
            <person name="Han C."/>
            <person name="Tapia R."/>
            <person name="Schmutz J."/>
            <person name="Larimer F."/>
            <person name="Land M."/>
            <person name="Hauser L."/>
            <person name="Kyrpides N."/>
            <person name="Kim E."/>
            <person name="Lovley D."/>
            <person name="Richardson P."/>
        </authorList>
    </citation>
    <scope>NUCLEOTIDE SEQUENCE [LARGE SCALE GENOMIC DNA]</scope>
    <source>
        <strain evidence="2">DSM 2379 / NBRC 103807 / OttBd1</strain>
    </source>
</reference>
<proteinExistence type="predicted"/>
<protein>
    <submittedName>
        <fullName evidence="1">Anti-sigma-factor antagonist (STAS) domain protein</fullName>
    </submittedName>
</protein>